<evidence type="ECO:0000313" key="13">
    <source>
        <dbReference type="EMBL" id="QBQ55464.1"/>
    </source>
</evidence>
<dbReference type="KEGG" id="nwr:E3U44_13820"/>
<dbReference type="AlphaFoldDB" id="A0A4P7C1V5"/>
<comment type="catalytic activity">
    <reaction evidence="1">
        <text>ATP + protein L-histidine = ADP + protein N-phospho-L-histidine.</text>
        <dbReference type="EC" id="2.7.13.3"/>
    </reaction>
</comment>
<dbReference type="PANTHER" id="PTHR43047:SF72">
    <property type="entry name" value="OSMOSENSING HISTIDINE PROTEIN KINASE SLN1"/>
    <property type="match status" value="1"/>
</dbReference>
<dbReference type="Pfam" id="PF02518">
    <property type="entry name" value="HATPase_c"/>
    <property type="match status" value="1"/>
</dbReference>
<reference evidence="13 14" key="1">
    <citation type="submission" date="2019-03" db="EMBL/GenBank/DDBJ databases">
        <title>The genome sequence of Nitrosococcus wardiae strain D1FHST reveals the archetypal metabolic capacity of ammonia-oxidizing Gammaproteobacteria.</title>
        <authorList>
            <person name="Wang L."/>
            <person name="Lim C.K."/>
            <person name="Hanson T.E."/>
            <person name="Dang H."/>
            <person name="Klotz M.G."/>
        </authorList>
    </citation>
    <scope>NUCLEOTIDE SEQUENCE [LARGE SCALE GENOMIC DNA]</scope>
    <source>
        <strain evidence="13 14">D1FHS</strain>
    </source>
</reference>
<dbReference type="PANTHER" id="PTHR43047">
    <property type="entry name" value="TWO-COMPONENT HISTIDINE PROTEIN KINASE"/>
    <property type="match status" value="1"/>
</dbReference>
<keyword evidence="5" id="KW-0418">Kinase</keyword>
<keyword evidence="6" id="KW-0902">Two-component regulatory system</keyword>
<dbReference type="PROSITE" id="PS50112">
    <property type="entry name" value="PAS"/>
    <property type="match status" value="3"/>
</dbReference>
<evidence type="ECO:0000259" key="10">
    <source>
        <dbReference type="PROSITE" id="PS50110"/>
    </source>
</evidence>
<dbReference type="GO" id="GO:0000155">
    <property type="term" value="F:phosphorelay sensor kinase activity"/>
    <property type="evidence" value="ECO:0007669"/>
    <property type="project" value="InterPro"/>
</dbReference>
<dbReference type="InterPro" id="IPR013656">
    <property type="entry name" value="PAS_4"/>
</dbReference>
<evidence type="ECO:0000256" key="8">
    <source>
        <dbReference type="SAM" id="Coils"/>
    </source>
</evidence>
<proteinExistence type="predicted"/>
<dbReference type="SMART" id="SM00388">
    <property type="entry name" value="HisKA"/>
    <property type="match status" value="1"/>
</dbReference>
<evidence type="ECO:0000256" key="3">
    <source>
        <dbReference type="ARBA" id="ARBA00022553"/>
    </source>
</evidence>
<dbReference type="SMART" id="SM00448">
    <property type="entry name" value="REC"/>
    <property type="match status" value="1"/>
</dbReference>
<feature type="modified residue" description="4-aspartylphosphate" evidence="7">
    <location>
        <position position="699"/>
    </location>
</feature>
<dbReference type="SUPFAM" id="SSF52172">
    <property type="entry name" value="CheY-like"/>
    <property type="match status" value="1"/>
</dbReference>
<dbReference type="InterPro" id="IPR013767">
    <property type="entry name" value="PAS_fold"/>
</dbReference>
<dbReference type="InterPro" id="IPR005467">
    <property type="entry name" value="His_kinase_dom"/>
</dbReference>
<dbReference type="Pfam" id="PF08447">
    <property type="entry name" value="PAS_3"/>
    <property type="match status" value="1"/>
</dbReference>
<dbReference type="SUPFAM" id="SSF55874">
    <property type="entry name" value="ATPase domain of HSP90 chaperone/DNA topoisomerase II/histidine kinase"/>
    <property type="match status" value="1"/>
</dbReference>
<keyword evidence="14" id="KW-1185">Reference proteome</keyword>
<dbReference type="InterPro" id="IPR035965">
    <property type="entry name" value="PAS-like_dom_sf"/>
</dbReference>
<organism evidence="13 14">
    <name type="scientific">Nitrosococcus wardiae</name>
    <dbReference type="NCBI Taxonomy" id="1814290"/>
    <lineage>
        <taxon>Bacteria</taxon>
        <taxon>Pseudomonadati</taxon>
        <taxon>Pseudomonadota</taxon>
        <taxon>Gammaproteobacteria</taxon>
        <taxon>Chromatiales</taxon>
        <taxon>Chromatiaceae</taxon>
        <taxon>Nitrosococcus</taxon>
    </lineage>
</organism>
<feature type="domain" description="PAS" evidence="11">
    <location>
        <begin position="146"/>
        <end position="216"/>
    </location>
</feature>
<dbReference type="EC" id="2.7.13.3" evidence="2"/>
<dbReference type="InterPro" id="IPR013655">
    <property type="entry name" value="PAS_fold_3"/>
</dbReference>
<keyword evidence="3 7" id="KW-0597">Phosphoprotein</keyword>
<dbReference type="InterPro" id="IPR003594">
    <property type="entry name" value="HATPase_dom"/>
</dbReference>
<feature type="coiled-coil region" evidence="8">
    <location>
        <begin position="372"/>
        <end position="399"/>
    </location>
</feature>
<dbReference type="InterPro" id="IPR011006">
    <property type="entry name" value="CheY-like_superfamily"/>
</dbReference>
<dbReference type="SUPFAM" id="SSF55785">
    <property type="entry name" value="PYP-like sensor domain (PAS domain)"/>
    <property type="match status" value="3"/>
</dbReference>
<dbReference type="PROSITE" id="PS50113">
    <property type="entry name" value="PAC"/>
    <property type="match status" value="2"/>
</dbReference>
<feature type="domain" description="Response regulatory" evidence="10">
    <location>
        <begin position="650"/>
        <end position="766"/>
    </location>
</feature>
<dbReference type="InterPro" id="IPR036097">
    <property type="entry name" value="HisK_dim/P_sf"/>
</dbReference>
<dbReference type="CDD" id="cd17580">
    <property type="entry name" value="REC_2_DhkD-like"/>
    <property type="match status" value="1"/>
</dbReference>
<dbReference type="PROSITE" id="PS50110">
    <property type="entry name" value="RESPONSE_REGULATORY"/>
    <property type="match status" value="1"/>
</dbReference>
<evidence type="ECO:0000259" key="12">
    <source>
        <dbReference type="PROSITE" id="PS50113"/>
    </source>
</evidence>
<dbReference type="CDD" id="cd00130">
    <property type="entry name" value="PAS"/>
    <property type="match status" value="2"/>
</dbReference>
<dbReference type="Pfam" id="PF08448">
    <property type="entry name" value="PAS_4"/>
    <property type="match status" value="1"/>
</dbReference>
<dbReference type="InterPro" id="IPR000700">
    <property type="entry name" value="PAS-assoc_C"/>
</dbReference>
<dbReference type="OrthoDB" id="8573350at2"/>
<keyword evidence="8" id="KW-0175">Coiled coil</keyword>
<dbReference type="Gene3D" id="2.10.70.100">
    <property type="match status" value="1"/>
</dbReference>
<evidence type="ECO:0000256" key="2">
    <source>
        <dbReference type="ARBA" id="ARBA00012438"/>
    </source>
</evidence>
<dbReference type="SMART" id="SM00086">
    <property type="entry name" value="PAC"/>
    <property type="match status" value="3"/>
</dbReference>
<protein>
    <recommendedName>
        <fullName evidence="2">histidine kinase</fullName>
        <ecNumber evidence="2">2.7.13.3</ecNumber>
    </recommendedName>
</protein>
<dbReference type="PROSITE" id="PS50109">
    <property type="entry name" value="HIS_KIN"/>
    <property type="match status" value="1"/>
</dbReference>
<sequence length="783" mass="88060">MIDTTKTGSVSWSQSFFQGEDYRTAFAASGIGVFRWDFQSDRMEWDETLYQLFGLPTEQPIHHLEEALKFIHPQDQNKVLATAQAAEQVKERVEVRFRCRWPDGSTHWLLARGKTFYHPTGAPWFVAGTCQEITQQVKAEEALRRSEEMLQRVTDAASVLISYLDRNLRYQYVSSSYEKRFQRPLEDIQGRYMWEILGKNAFATIEEHVQRALKGEVVVYTKELPYDEIGSCYVHAQYIPDIIDGHVLGFSAIVIDLTEPRKLSERAAQLSAIVESSSDAIFSQDLNGIIQSWNQGAEHLFGYRAEEVIGRPITLLIPPHHKEEEIQMREHIQRGERVAPYETVRLRKDGSEATISLTISPLQDSQGRLIGASKIARDITEYKHQQEQLRQQAELLTETDRRKDEFLATLAHELRNPLAPIATSLQILKQVGNNPEALEKAVSISERQLQHLVHLVEDLLDVSRITRGKIQLRKEQVTLDTIIKSALEISRSHIKAGEHTLRVEMPEMPILLQADLTRLAQAVSNLLINAAKYTPPGGHIQLTAWCENQQVVITVQDDGIGIEQKLLPRIFDMFVQAERSGGYASGGLGIGLPLVKGLVELHGGQAEAASPGLGQGSTFTIRLPLASEEATEQPLENWPKETGEEPLAHRILVVDDNVDAADSMAEVLQNLGYQVRTAYHGEATLEAVREYGPTLILLDLGMPGMNGYEVAKRLQQWPREERPVLIALTGWGQEADRQRSREAGFDNHLVKPVNLRTLIQVLNTSKLSTGSPEGNSKPKQGKF</sequence>
<gene>
    <name evidence="13" type="ORF">E3U44_13820</name>
</gene>
<dbReference type="EMBL" id="CP038033">
    <property type="protein sequence ID" value="QBQ55464.1"/>
    <property type="molecule type" value="Genomic_DNA"/>
</dbReference>
<dbReference type="InterPro" id="IPR003661">
    <property type="entry name" value="HisK_dim/P_dom"/>
</dbReference>
<dbReference type="Gene3D" id="3.40.50.2300">
    <property type="match status" value="1"/>
</dbReference>
<dbReference type="NCBIfam" id="TIGR00229">
    <property type="entry name" value="sensory_box"/>
    <property type="match status" value="3"/>
</dbReference>
<dbReference type="SUPFAM" id="SSF47384">
    <property type="entry name" value="Homodimeric domain of signal transducing histidine kinase"/>
    <property type="match status" value="1"/>
</dbReference>
<dbReference type="InterPro" id="IPR001610">
    <property type="entry name" value="PAC"/>
</dbReference>
<name>A0A4P7C1V5_9GAMM</name>
<feature type="domain" description="PAC" evidence="12">
    <location>
        <begin position="91"/>
        <end position="145"/>
    </location>
</feature>
<dbReference type="InterPro" id="IPR001789">
    <property type="entry name" value="Sig_transdc_resp-reg_receiver"/>
</dbReference>
<dbReference type="Pfam" id="PF00072">
    <property type="entry name" value="Response_reg"/>
    <property type="match status" value="1"/>
</dbReference>
<dbReference type="PRINTS" id="PR00344">
    <property type="entry name" value="BCTRLSENSOR"/>
</dbReference>
<evidence type="ECO:0000256" key="7">
    <source>
        <dbReference type="PROSITE-ProRule" id="PRU00169"/>
    </source>
</evidence>
<evidence type="ECO:0000256" key="5">
    <source>
        <dbReference type="ARBA" id="ARBA00022777"/>
    </source>
</evidence>
<dbReference type="CDD" id="cd00082">
    <property type="entry name" value="HisKA"/>
    <property type="match status" value="1"/>
</dbReference>
<dbReference type="Pfam" id="PF00512">
    <property type="entry name" value="HisKA"/>
    <property type="match status" value="1"/>
</dbReference>
<feature type="domain" description="PAS" evidence="11">
    <location>
        <begin position="18"/>
        <end position="90"/>
    </location>
</feature>
<feature type="domain" description="PAS" evidence="11">
    <location>
        <begin position="266"/>
        <end position="336"/>
    </location>
</feature>
<dbReference type="CDD" id="cd00075">
    <property type="entry name" value="HATPase"/>
    <property type="match status" value="1"/>
</dbReference>
<dbReference type="SMART" id="SM00091">
    <property type="entry name" value="PAS"/>
    <property type="match status" value="3"/>
</dbReference>
<dbReference type="Gene3D" id="3.30.565.10">
    <property type="entry name" value="Histidine kinase-like ATPase, C-terminal domain"/>
    <property type="match status" value="1"/>
</dbReference>
<evidence type="ECO:0000313" key="14">
    <source>
        <dbReference type="Proteomes" id="UP000294325"/>
    </source>
</evidence>
<dbReference type="SMART" id="SM00387">
    <property type="entry name" value="HATPase_c"/>
    <property type="match status" value="1"/>
</dbReference>
<accession>A0A4P7C1V5</accession>
<dbReference type="GO" id="GO:0005886">
    <property type="term" value="C:plasma membrane"/>
    <property type="evidence" value="ECO:0007669"/>
    <property type="project" value="TreeGrafter"/>
</dbReference>
<dbReference type="FunFam" id="1.10.287.130:FF:000001">
    <property type="entry name" value="Two-component sensor histidine kinase"/>
    <property type="match status" value="1"/>
</dbReference>
<evidence type="ECO:0000256" key="6">
    <source>
        <dbReference type="ARBA" id="ARBA00023012"/>
    </source>
</evidence>
<evidence type="ECO:0000256" key="1">
    <source>
        <dbReference type="ARBA" id="ARBA00000085"/>
    </source>
</evidence>
<keyword evidence="4" id="KW-0808">Transferase</keyword>
<dbReference type="Pfam" id="PF00989">
    <property type="entry name" value="PAS"/>
    <property type="match status" value="1"/>
</dbReference>
<evidence type="ECO:0000259" key="11">
    <source>
        <dbReference type="PROSITE" id="PS50112"/>
    </source>
</evidence>
<dbReference type="InterPro" id="IPR004358">
    <property type="entry name" value="Sig_transdc_His_kin-like_C"/>
</dbReference>
<dbReference type="GO" id="GO:0009927">
    <property type="term" value="F:histidine phosphotransfer kinase activity"/>
    <property type="evidence" value="ECO:0007669"/>
    <property type="project" value="TreeGrafter"/>
</dbReference>
<dbReference type="RefSeq" id="WP_134358723.1">
    <property type="nucleotide sequence ID" value="NZ_CP038033.1"/>
</dbReference>
<evidence type="ECO:0000256" key="4">
    <source>
        <dbReference type="ARBA" id="ARBA00022679"/>
    </source>
</evidence>
<dbReference type="Proteomes" id="UP000294325">
    <property type="component" value="Chromosome"/>
</dbReference>
<dbReference type="Gene3D" id="3.30.450.20">
    <property type="entry name" value="PAS domain"/>
    <property type="match status" value="3"/>
</dbReference>
<dbReference type="Gene3D" id="1.10.287.130">
    <property type="match status" value="1"/>
</dbReference>
<dbReference type="InterPro" id="IPR000014">
    <property type="entry name" value="PAS"/>
</dbReference>
<dbReference type="GO" id="GO:0006355">
    <property type="term" value="P:regulation of DNA-templated transcription"/>
    <property type="evidence" value="ECO:0007669"/>
    <property type="project" value="InterPro"/>
</dbReference>
<evidence type="ECO:0000259" key="9">
    <source>
        <dbReference type="PROSITE" id="PS50109"/>
    </source>
</evidence>
<feature type="domain" description="PAC" evidence="12">
    <location>
        <begin position="339"/>
        <end position="391"/>
    </location>
</feature>
<feature type="domain" description="Histidine kinase" evidence="9">
    <location>
        <begin position="409"/>
        <end position="627"/>
    </location>
</feature>
<dbReference type="InterPro" id="IPR036890">
    <property type="entry name" value="HATPase_C_sf"/>
</dbReference>